<dbReference type="EMBL" id="RSED01000053">
    <property type="protein sequence ID" value="RRR99872.1"/>
    <property type="molecule type" value="Genomic_DNA"/>
</dbReference>
<dbReference type="AlphaFoldDB" id="A0A3R8T844"/>
<accession>A0A3R8T844</accession>
<organism evidence="1 2">
    <name type="scientific">Aquabacterium soli</name>
    <dbReference type="NCBI Taxonomy" id="2493092"/>
    <lineage>
        <taxon>Bacteria</taxon>
        <taxon>Pseudomonadati</taxon>
        <taxon>Pseudomonadota</taxon>
        <taxon>Betaproteobacteria</taxon>
        <taxon>Burkholderiales</taxon>
        <taxon>Aquabacterium</taxon>
    </lineage>
</organism>
<name>A0A3R8T844_9BURK</name>
<gene>
    <name evidence="1" type="ORF">EIP75_23735</name>
</gene>
<sequence>MSDGAEASLFNRGRQEYAKAIDTMASWAMEFPQRKVEEAIGDELVRLMTTKTFDDVSVAMLVRSG</sequence>
<evidence type="ECO:0008006" key="3">
    <source>
        <dbReference type="Google" id="ProtNLM"/>
    </source>
</evidence>
<evidence type="ECO:0000313" key="1">
    <source>
        <dbReference type="EMBL" id="RRR99872.1"/>
    </source>
</evidence>
<dbReference type="Proteomes" id="UP000269265">
    <property type="component" value="Unassembled WGS sequence"/>
</dbReference>
<dbReference type="RefSeq" id="WP_125245661.1">
    <property type="nucleotide sequence ID" value="NZ_RSED01000053.1"/>
</dbReference>
<reference evidence="1 2" key="1">
    <citation type="submission" date="2018-12" db="EMBL/GenBank/DDBJ databases">
        <title>The whole draft genome of Aquabacterium sp. SJQ9.</title>
        <authorList>
            <person name="Sun L."/>
            <person name="Gao X."/>
            <person name="Chen W."/>
            <person name="Huang K."/>
        </authorList>
    </citation>
    <scope>NUCLEOTIDE SEQUENCE [LARGE SCALE GENOMIC DNA]</scope>
    <source>
        <strain evidence="1 2">SJQ9</strain>
    </source>
</reference>
<evidence type="ECO:0000313" key="2">
    <source>
        <dbReference type="Proteomes" id="UP000269265"/>
    </source>
</evidence>
<proteinExistence type="predicted"/>
<keyword evidence="2" id="KW-1185">Reference proteome</keyword>
<comment type="caution">
    <text evidence="1">The sequence shown here is derived from an EMBL/GenBank/DDBJ whole genome shotgun (WGS) entry which is preliminary data.</text>
</comment>
<protein>
    <recommendedName>
        <fullName evidence="3">PPM-type phosphatase domain-containing protein</fullName>
    </recommendedName>
</protein>